<dbReference type="GO" id="GO:0000287">
    <property type="term" value="F:magnesium ion binding"/>
    <property type="evidence" value="ECO:0007669"/>
    <property type="project" value="TreeGrafter"/>
</dbReference>
<gene>
    <name evidence="4" type="ORF">MNB_SV-15-1216</name>
</gene>
<dbReference type="EMBL" id="FRYL01000045">
    <property type="protein sequence ID" value="SHO81670.1"/>
    <property type="molecule type" value="Genomic_DNA"/>
</dbReference>
<protein>
    <submittedName>
        <fullName evidence="4">Citrate lyase beta chain</fullName>
        <ecNumber evidence="4">4.1.3.6</ecNumber>
    </submittedName>
</protein>
<evidence type="ECO:0000256" key="1">
    <source>
        <dbReference type="ARBA" id="ARBA00001946"/>
    </source>
</evidence>
<dbReference type="SUPFAM" id="SSF51621">
    <property type="entry name" value="Phosphoenolpyruvate/pyruvate domain"/>
    <property type="match status" value="1"/>
</dbReference>
<evidence type="ECO:0000256" key="2">
    <source>
        <dbReference type="ARBA" id="ARBA00022723"/>
    </source>
</evidence>
<evidence type="ECO:0000256" key="3">
    <source>
        <dbReference type="ARBA" id="ARBA00022842"/>
    </source>
</evidence>
<dbReference type="Pfam" id="PF15617">
    <property type="entry name" value="C-C_Bond_Lyase"/>
    <property type="match status" value="1"/>
</dbReference>
<dbReference type="EC" id="4.1.3.6" evidence="4"/>
<accession>A0A1W1ELB6</accession>
<proteinExistence type="predicted"/>
<dbReference type="PIRSF" id="PIRSF015582">
    <property type="entry name" value="Cit_lyase_B"/>
    <property type="match status" value="1"/>
</dbReference>
<evidence type="ECO:0000313" key="4">
    <source>
        <dbReference type="EMBL" id="SHO81670.1"/>
    </source>
</evidence>
<dbReference type="GO" id="GO:0006107">
    <property type="term" value="P:oxaloacetate metabolic process"/>
    <property type="evidence" value="ECO:0007669"/>
    <property type="project" value="TreeGrafter"/>
</dbReference>
<sequence length="293" mass="34244">MRDINYLELGATLYIPANHKELSNVIIKKRYPTLKSVVICLEDSISHQDVKYGMIEVKKLLKKLVVRDNFFIFIRPRHLDNLIDILKFDNINKIDGFSIPKISTTNIYDYMNLLENKNFWIMPILESIDVFNSAKLRETKNILDNYKSKILTIRVGGEDILNILDIRKDNEKSIYDYMLFNNVITNIINIFKPFNYNISSPVFHSFSEIKSLQKEIEIDISMGLFNKTVIHPSQIDIVHQSYRVDKSDVEIAKRLIQTSDAIISFNGAMYEKTTHINWAKLIIKRQTIYGTKE</sequence>
<keyword evidence="4" id="KW-0456">Lyase</keyword>
<dbReference type="InterPro" id="IPR040442">
    <property type="entry name" value="Pyrv_kinase-like_dom_sf"/>
</dbReference>
<keyword evidence="2" id="KW-0479">Metal-binding</keyword>
<dbReference type="AlphaFoldDB" id="A0A1W1ELB6"/>
<dbReference type="PANTHER" id="PTHR32308:SF10">
    <property type="entry name" value="CITRATE LYASE SUBUNIT BETA"/>
    <property type="match status" value="1"/>
</dbReference>
<reference evidence="4" key="1">
    <citation type="submission" date="2016-10" db="EMBL/GenBank/DDBJ databases">
        <authorList>
            <person name="de Groot N.N."/>
        </authorList>
    </citation>
    <scope>NUCLEOTIDE SEQUENCE</scope>
</reference>
<dbReference type="Gene3D" id="3.20.20.60">
    <property type="entry name" value="Phosphoenolpyruvate-binding domains"/>
    <property type="match status" value="1"/>
</dbReference>
<dbReference type="InterPro" id="IPR011206">
    <property type="entry name" value="Citrate_lyase_beta/mcl1/mcl2"/>
</dbReference>
<keyword evidence="3" id="KW-0460">Magnesium</keyword>
<comment type="cofactor">
    <cofactor evidence="1">
        <name>Mg(2+)</name>
        <dbReference type="ChEBI" id="CHEBI:18420"/>
    </cofactor>
</comment>
<dbReference type="GO" id="GO:0008815">
    <property type="term" value="F:citrate (pro-3S)-lyase activity"/>
    <property type="evidence" value="ECO:0007669"/>
    <property type="project" value="UniProtKB-EC"/>
</dbReference>
<dbReference type="InterPro" id="IPR039480">
    <property type="entry name" value="C-C_Bond_Lyase-like"/>
</dbReference>
<name>A0A1W1ELB6_9ZZZZ</name>
<organism evidence="4">
    <name type="scientific">hydrothermal vent metagenome</name>
    <dbReference type="NCBI Taxonomy" id="652676"/>
    <lineage>
        <taxon>unclassified sequences</taxon>
        <taxon>metagenomes</taxon>
        <taxon>ecological metagenomes</taxon>
    </lineage>
</organism>
<dbReference type="PANTHER" id="PTHR32308">
    <property type="entry name" value="LYASE BETA SUBUNIT, PUTATIVE (AFU_ORTHOLOGUE AFUA_4G13030)-RELATED"/>
    <property type="match status" value="1"/>
</dbReference>
<dbReference type="InterPro" id="IPR015813">
    <property type="entry name" value="Pyrv/PenolPyrv_kinase-like_dom"/>
</dbReference>